<dbReference type="SUPFAM" id="SSF52540">
    <property type="entry name" value="P-loop containing nucleoside triphosphate hydrolases"/>
    <property type="match status" value="1"/>
</dbReference>
<organism evidence="10 11">
    <name type="scientific">Steinernema carpocapsae</name>
    <name type="common">Entomopathogenic nematode</name>
    <dbReference type="NCBI Taxonomy" id="34508"/>
    <lineage>
        <taxon>Eukaryota</taxon>
        <taxon>Metazoa</taxon>
        <taxon>Ecdysozoa</taxon>
        <taxon>Nematoda</taxon>
        <taxon>Chromadorea</taxon>
        <taxon>Rhabditida</taxon>
        <taxon>Tylenchina</taxon>
        <taxon>Panagrolaimomorpha</taxon>
        <taxon>Strongyloidoidea</taxon>
        <taxon>Steinernematidae</taxon>
        <taxon>Steinernema</taxon>
    </lineage>
</organism>
<proteinExistence type="predicted"/>
<dbReference type="InterPro" id="IPR001408">
    <property type="entry name" value="Gprotein_alpha_I"/>
</dbReference>
<protein>
    <recommendedName>
        <fullName evidence="12">G-protein alpha subunit</fullName>
    </recommendedName>
</protein>
<keyword evidence="3 9" id="KW-0547">Nucleotide-binding</keyword>
<dbReference type="SMR" id="A0A4U5MKH9"/>
<evidence type="ECO:0000256" key="5">
    <source>
        <dbReference type="ARBA" id="ARBA00023134"/>
    </source>
</evidence>
<evidence type="ECO:0000256" key="9">
    <source>
        <dbReference type="PIRSR" id="PIRSR601019-1"/>
    </source>
</evidence>
<reference evidence="10 11" key="2">
    <citation type="journal article" date="2019" name="G3 (Bethesda)">
        <title>Hybrid Assembly of the Genome of the Entomopathogenic Nematode Steinernema carpocapsae Identifies the X-Chromosome.</title>
        <authorList>
            <person name="Serra L."/>
            <person name="Macchietto M."/>
            <person name="Macias-Munoz A."/>
            <person name="McGill C.J."/>
            <person name="Rodriguez I.M."/>
            <person name="Rodriguez B."/>
            <person name="Murad R."/>
            <person name="Mortazavi A."/>
        </authorList>
    </citation>
    <scope>NUCLEOTIDE SEQUENCE [LARGE SCALE GENOMIC DNA]</scope>
    <source>
        <strain evidence="10 11">ALL</strain>
    </source>
</reference>
<dbReference type="Proteomes" id="UP000298663">
    <property type="component" value="Unassembled WGS sequence"/>
</dbReference>
<dbReference type="GO" id="GO:0005525">
    <property type="term" value="F:GTP binding"/>
    <property type="evidence" value="ECO:0007669"/>
    <property type="project" value="UniProtKB-KW"/>
</dbReference>
<evidence type="ECO:0000256" key="2">
    <source>
        <dbReference type="ARBA" id="ARBA00022723"/>
    </source>
</evidence>
<dbReference type="GO" id="GO:0046872">
    <property type="term" value="F:metal ion binding"/>
    <property type="evidence" value="ECO:0007669"/>
    <property type="project" value="UniProtKB-KW"/>
</dbReference>
<evidence type="ECO:0000313" key="10">
    <source>
        <dbReference type="EMBL" id="TKR69928.1"/>
    </source>
</evidence>
<dbReference type="PRINTS" id="PR00441">
    <property type="entry name" value="GPROTEINAI"/>
</dbReference>
<keyword evidence="11" id="KW-1185">Reference proteome</keyword>
<dbReference type="GO" id="GO:0001664">
    <property type="term" value="F:G protein-coupled receptor binding"/>
    <property type="evidence" value="ECO:0007669"/>
    <property type="project" value="TreeGrafter"/>
</dbReference>
<keyword evidence="5 9" id="KW-0342">GTP-binding</keyword>
<evidence type="ECO:0008006" key="12">
    <source>
        <dbReference type="Google" id="ProtNLM"/>
    </source>
</evidence>
<dbReference type="FunFam" id="3.40.50.300:FF:003800">
    <property type="entry name" value="Guanine nucleotide-binding protein G(k) subunit alpha"/>
    <property type="match status" value="1"/>
</dbReference>
<keyword evidence="1" id="KW-0519">Myristate</keyword>
<dbReference type="GO" id="GO:0005737">
    <property type="term" value="C:cytoplasm"/>
    <property type="evidence" value="ECO:0007669"/>
    <property type="project" value="TreeGrafter"/>
</dbReference>
<dbReference type="PANTHER" id="PTHR10218:SF245">
    <property type="entry name" value="GUANINE NUCLEOTIDE-BINDING PROTEIN ALPHA-2 SUBUNIT-RELATED"/>
    <property type="match status" value="1"/>
</dbReference>
<keyword evidence="4" id="KW-0460">Magnesium</keyword>
<dbReference type="GO" id="GO:0031683">
    <property type="term" value="F:G-protein beta/gamma-subunit complex binding"/>
    <property type="evidence" value="ECO:0007669"/>
    <property type="project" value="InterPro"/>
</dbReference>
<gene>
    <name evidence="10" type="ORF">L596_022015</name>
</gene>
<dbReference type="InterPro" id="IPR027417">
    <property type="entry name" value="P-loop_NTPase"/>
</dbReference>
<evidence type="ECO:0000256" key="1">
    <source>
        <dbReference type="ARBA" id="ARBA00022707"/>
    </source>
</evidence>
<dbReference type="InterPro" id="IPR001019">
    <property type="entry name" value="Gprotein_alpha_su"/>
</dbReference>
<dbReference type="GO" id="GO:0007188">
    <property type="term" value="P:adenylate cyclase-modulating G protein-coupled receptor signaling pathway"/>
    <property type="evidence" value="ECO:0007669"/>
    <property type="project" value="InterPro"/>
</dbReference>
<keyword evidence="8" id="KW-0449">Lipoprotein</keyword>
<evidence type="ECO:0000313" key="11">
    <source>
        <dbReference type="Proteomes" id="UP000298663"/>
    </source>
</evidence>
<sequence length="111" mass="13079">MVESLRLFDSICNSRWFFETSMILFLNKKDLFEQKIKRSNITPAFPEYKGAQTYDDCIKYIRQKFEEANTNRKKTIFVHETCATDTNQVQIILESVISMIIQANLHKSGLY</sequence>
<dbReference type="Pfam" id="PF00503">
    <property type="entry name" value="G-alpha"/>
    <property type="match status" value="1"/>
</dbReference>
<dbReference type="PROSITE" id="PS51882">
    <property type="entry name" value="G_ALPHA"/>
    <property type="match status" value="1"/>
</dbReference>
<evidence type="ECO:0000256" key="4">
    <source>
        <dbReference type="ARBA" id="ARBA00022842"/>
    </source>
</evidence>
<evidence type="ECO:0000256" key="8">
    <source>
        <dbReference type="ARBA" id="ARBA00023288"/>
    </source>
</evidence>
<keyword evidence="2" id="KW-0479">Metal-binding</keyword>
<evidence type="ECO:0000256" key="6">
    <source>
        <dbReference type="ARBA" id="ARBA00023139"/>
    </source>
</evidence>
<dbReference type="Gene3D" id="3.40.50.300">
    <property type="entry name" value="P-loop containing nucleotide triphosphate hydrolases"/>
    <property type="match status" value="1"/>
</dbReference>
<dbReference type="GO" id="GO:0003924">
    <property type="term" value="F:GTPase activity"/>
    <property type="evidence" value="ECO:0007669"/>
    <property type="project" value="InterPro"/>
</dbReference>
<dbReference type="EMBL" id="AZBU02000007">
    <property type="protein sequence ID" value="TKR69928.1"/>
    <property type="molecule type" value="Genomic_DNA"/>
</dbReference>
<dbReference type="PANTHER" id="PTHR10218">
    <property type="entry name" value="GTP-BINDING PROTEIN ALPHA SUBUNIT"/>
    <property type="match status" value="1"/>
</dbReference>
<evidence type="ECO:0000256" key="3">
    <source>
        <dbReference type="ARBA" id="ARBA00022741"/>
    </source>
</evidence>
<keyword evidence="6" id="KW-0564">Palmitate</keyword>
<evidence type="ECO:0000256" key="7">
    <source>
        <dbReference type="ARBA" id="ARBA00023224"/>
    </source>
</evidence>
<comment type="caution">
    <text evidence="10">The sequence shown here is derived from an EMBL/GenBank/DDBJ whole genome shotgun (WGS) entry which is preliminary data.</text>
</comment>
<feature type="binding site" evidence="9">
    <location>
        <begin position="27"/>
        <end position="30"/>
    </location>
    <ligand>
        <name>GTP</name>
        <dbReference type="ChEBI" id="CHEBI:37565"/>
    </ligand>
</feature>
<keyword evidence="7" id="KW-0807">Transducer</keyword>
<feature type="binding site" evidence="9">
    <location>
        <position position="83"/>
    </location>
    <ligand>
        <name>GTP</name>
        <dbReference type="ChEBI" id="CHEBI:37565"/>
    </ligand>
</feature>
<dbReference type="STRING" id="34508.A0A4U5MKH9"/>
<name>A0A4U5MKH9_STECR</name>
<accession>A0A4U5MKH9</accession>
<dbReference type="OrthoDB" id="5817230at2759"/>
<dbReference type="SMART" id="SM00275">
    <property type="entry name" value="G_alpha"/>
    <property type="match status" value="1"/>
</dbReference>
<reference evidence="10 11" key="1">
    <citation type="journal article" date="2015" name="Genome Biol.">
        <title>Comparative genomics of Steinernema reveals deeply conserved gene regulatory networks.</title>
        <authorList>
            <person name="Dillman A.R."/>
            <person name="Macchietto M."/>
            <person name="Porter C.F."/>
            <person name="Rogers A."/>
            <person name="Williams B."/>
            <person name="Antoshechkin I."/>
            <person name="Lee M.M."/>
            <person name="Goodwin Z."/>
            <person name="Lu X."/>
            <person name="Lewis E.E."/>
            <person name="Goodrich-Blair H."/>
            <person name="Stock S.P."/>
            <person name="Adams B.J."/>
            <person name="Sternberg P.W."/>
            <person name="Mortazavi A."/>
        </authorList>
    </citation>
    <scope>NUCLEOTIDE SEQUENCE [LARGE SCALE GENOMIC DNA]</scope>
    <source>
        <strain evidence="10 11">ALL</strain>
    </source>
</reference>
<dbReference type="GO" id="GO:0005834">
    <property type="term" value="C:heterotrimeric G-protein complex"/>
    <property type="evidence" value="ECO:0007669"/>
    <property type="project" value="TreeGrafter"/>
</dbReference>
<dbReference type="AlphaFoldDB" id="A0A4U5MKH9"/>